<dbReference type="OrthoDB" id="5422926at2"/>
<dbReference type="PANTHER" id="PTHR32196">
    <property type="entry name" value="ABC TRANSPORTER PERMEASE PROTEIN YPHD-RELATED-RELATED"/>
    <property type="match status" value="1"/>
</dbReference>
<dbReference type="Proteomes" id="UP000233491">
    <property type="component" value="Unassembled WGS sequence"/>
</dbReference>
<feature type="transmembrane region" description="Helical" evidence="6">
    <location>
        <begin position="183"/>
        <end position="212"/>
    </location>
</feature>
<feature type="transmembrane region" description="Helical" evidence="6">
    <location>
        <begin position="39"/>
        <end position="62"/>
    </location>
</feature>
<keyword evidence="4 6" id="KW-1133">Transmembrane helix</keyword>
<reference evidence="7 8" key="1">
    <citation type="submission" date="2017-12" db="EMBL/GenBank/DDBJ databases">
        <title>Anaerobic carbon monoxide metabolism by Pleomorphomonas carboxyditropha sp. nov., a new mesophilic hydrogenogenic carboxidotroph.</title>
        <authorList>
            <person name="Esquivel-Elizondo S."/>
            <person name="Krajmalnik-Brown R."/>
        </authorList>
    </citation>
    <scope>NUCLEOTIDE SEQUENCE [LARGE SCALE GENOMIC DNA]</scope>
    <source>
        <strain evidence="7 8">R5-392</strain>
    </source>
</reference>
<comment type="caution">
    <text evidence="7">The sequence shown here is derived from an EMBL/GenBank/DDBJ whole genome shotgun (WGS) entry which is preliminary data.</text>
</comment>
<evidence type="ECO:0000256" key="3">
    <source>
        <dbReference type="ARBA" id="ARBA00022692"/>
    </source>
</evidence>
<feature type="transmembrane region" description="Helical" evidence="6">
    <location>
        <begin position="242"/>
        <end position="261"/>
    </location>
</feature>
<dbReference type="GO" id="GO:0022857">
    <property type="term" value="F:transmembrane transporter activity"/>
    <property type="evidence" value="ECO:0007669"/>
    <property type="project" value="InterPro"/>
</dbReference>
<dbReference type="AlphaFoldDB" id="A0A2N3LTM0"/>
<keyword evidence="5 6" id="KW-0472">Membrane</keyword>
<dbReference type="Pfam" id="PF02653">
    <property type="entry name" value="BPD_transp_2"/>
    <property type="match status" value="1"/>
</dbReference>
<keyword evidence="3 6" id="KW-0812">Transmembrane</keyword>
<evidence type="ECO:0000313" key="7">
    <source>
        <dbReference type="EMBL" id="PKR87982.1"/>
    </source>
</evidence>
<sequence length="350" mass="37839">MHGRERLSFRSACNHRWFTRVSVMSTLATRRPSFRLSDFVLEFILLAIVLLLAFTAPGFASWDNFMNILRSAATTGVIAFGMTFVIILGEIDLSVGSAVAFFGCLLALITESLGNAGFSVELAIALGVVVCLAAAICAGTFTGWIRHRLAVPTFITTLAWMAAFRGGAYLLTGSFPITPYPEWFFFFGAGFIAGIPFQAVVFLIVFVVTWFISKYTVFGKSVYAIGGNAESARLSGINVARVRMAVMAMTSVFAVMAGIMVSSQIQAGNPTVGVSWEFTVISACVIGGVSLMGGRGRIWGTFVGVLFLEIILNGMTLLNIDEYWQYVARALLILGAVLIYQLQAVSRAAR</sequence>
<feature type="transmembrane region" description="Helical" evidence="6">
    <location>
        <begin position="93"/>
        <end position="110"/>
    </location>
</feature>
<feature type="transmembrane region" description="Helical" evidence="6">
    <location>
        <begin position="298"/>
        <end position="317"/>
    </location>
</feature>
<feature type="transmembrane region" description="Helical" evidence="6">
    <location>
        <begin position="122"/>
        <end position="142"/>
    </location>
</feature>
<evidence type="ECO:0000256" key="6">
    <source>
        <dbReference type="SAM" id="Phobius"/>
    </source>
</evidence>
<feature type="transmembrane region" description="Helical" evidence="6">
    <location>
        <begin position="323"/>
        <end position="342"/>
    </location>
</feature>
<name>A0A2N3LTM0_9HYPH</name>
<keyword evidence="8" id="KW-1185">Reference proteome</keyword>
<evidence type="ECO:0000313" key="8">
    <source>
        <dbReference type="Proteomes" id="UP000233491"/>
    </source>
</evidence>
<feature type="transmembrane region" description="Helical" evidence="6">
    <location>
        <begin position="149"/>
        <end position="171"/>
    </location>
</feature>
<organism evidence="7 8">
    <name type="scientific">Pleomorphomonas diazotrophica</name>
    <dbReference type="NCBI Taxonomy" id="1166257"/>
    <lineage>
        <taxon>Bacteria</taxon>
        <taxon>Pseudomonadati</taxon>
        <taxon>Pseudomonadota</taxon>
        <taxon>Alphaproteobacteria</taxon>
        <taxon>Hyphomicrobiales</taxon>
        <taxon>Pleomorphomonadaceae</taxon>
        <taxon>Pleomorphomonas</taxon>
    </lineage>
</organism>
<feature type="transmembrane region" description="Helical" evidence="6">
    <location>
        <begin position="273"/>
        <end position="291"/>
    </location>
</feature>
<dbReference type="CDD" id="cd06579">
    <property type="entry name" value="TM_PBP1_transp_AraH_like"/>
    <property type="match status" value="1"/>
</dbReference>
<dbReference type="InterPro" id="IPR001851">
    <property type="entry name" value="ABC_transp_permease"/>
</dbReference>
<feature type="transmembrane region" description="Helical" evidence="6">
    <location>
        <begin position="68"/>
        <end position="88"/>
    </location>
</feature>
<proteinExistence type="predicted"/>
<evidence type="ECO:0000256" key="4">
    <source>
        <dbReference type="ARBA" id="ARBA00022989"/>
    </source>
</evidence>
<dbReference type="GO" id="GO:0005886">
    <property type="term" value="C:plasma membrane"/>
    <property type="evidence" value="ECO:0007669"/>
    <property type="project" value="UniProtKB-SubCell"/>
</dbReference>
<gene>
    <name evidence="7" type="ORF">CXZ10_16080</name>
</gene>
<protein>
    <submittedName>
        <fullName evidence="7">ABC transporter permease</fullName>
    </submittedName>
</protein>
<evidence type="ECO:0000256" key="1">
    <source>
        <dbReference type="ARBA" id="ARBA00004651"/>
    </source>
</evidence>
<evidence type="ECO:0000256" key="5">
    <source>
        <dbReference type="ARBA" id="ARBA00023136"/>
    </source>
</evidence>
<comment type="subcellular location">
    <subcellularLocation>
        <location evidence="1">Cell membrane</location>
        <topology evidence="1">Multi-pass membrane protein</topology>
    </subcellularLocation>
</comment>
<keyword evidence="2" id="KW-1003">Cell membrane</keyword>
<evidence type="ECO:0000256" key="2">
    <source>
        <dbReference type="ARBA" id="ARBA00022475"/>
    </source>
</evidence>
<accession>A0A2N3LTM0</accession>
<dbReference type="EMBL" id="PJNW01000014">
    <property type="protein sequence ID" value="PKR87982.1"/>
    <property type="molecule type" value="Genomic_DNA"/>
</dbReference>